<feature type="domain" description="AB hydrolase-1" evidence="2">
    <location>
        <begin position="36"/>
        <end position="283"/>
    </location>
</feature>
<dbReference type="PANTHER" id="PTHR42977:SF3">
    <property type="entry name" value="AB HYDROLASE-1 DOMAIN-CONTAINING PROTEIN"/>
    <property type="match status" value="1"/>
</dbReference>
<name>A0ABP9HU90_9ACTN</name>
<sequence>MDDNWTADGLWPFRPQWFDTPDGRLHYVDEGDPAAPAVVLIHGNPTWGFVYRAFIPPLVEAGFRVVVPDFLGFGRSDKPGDAALYRTENHVRRLSALLDSLDLHDVTVVPQDWGGLGLAWAVAHPERVSGLFILNTTVHNPELFRIPTPLKLFRTPLLGELLVKGMAFMHRMFLFKVGTVHPERFTPAVRRAYLAPHPTWSSRAGVLAFPREIPTGPVGPIAGFLTDLEAGLRREFRGRRVWIVWPMNDVSFTPEMLETQWQGTFPDATVIRLADAGHFMQEDAHERIVPELLRFLAREDRD</sequence>
<evidence type="ECO:0000313" key="4">
    <source>
        <dbReference type="Proteomes" id="UP001500466"/>
    </source>
</evidence>
<reference evidence="4" key="1">
    <citation type="journal article" date="2019" name="Int. J. Syst. Evol. Microbiol.">
        <title>The Global Catalogue of Microorganisms (GCM) 10K type strain sequencing project: providing services to taxonomists for standard genome sequencing and annotation.</title>
        <authorList>
            <consortium name="The Broad Institute Genomics Platform"/>
            <consortium name="The Broad Institute Genome Sequencing Center for Infectious Disease"/>
            <person name="Wu L."/>
            <person name="Ma J."/>
        </authorList>
    </citation>
    <scope>NUCLEOTIDE SEQUENCE [LARGE SCALE GENOMIC DNA]</scope>
    <source>
        <strain evidence="4">JCM 17986</strain>
    </source>
</reference>
<keyword evidence="4" id="KW-1185">Reference proteome</keyword>
<accession>A0ABP9HU90</accession>
<dbReference type="Gene3D" id="3.40.50.1820">
    <property type="entry name" value="alpha/beta hydrolase"/>
    <property type="match status" value="1"/>
</dbReference>
<dbReference type="InterPro" id="IPR051340">
    <property type="entry name" value="Haloalkane_dehalogenase"/>
</dbReference>
<comment type="caution">
    <text evidence="3">The sequence shown here is derived from an EMBL/GenBank/DDBJ whole genome shotgun (WGS) entry which is preliminary data.</text>
</comment>
<protein>
    <submittedName>
        <fullName evidence="3">Alpha/beta fold hydrolase</fullName>
    </submittedName>
</protein>
<dbReference type="InterPro" id="IPR029058">
    <property type="entry name" value="AB_hydrolase_fold"/>
</dbReference>
<dbReference type="GO" id="GO:0016787">
    <property type="term" value="F:hydrolase activity"/>
    <property type="evidence" value="ECO:0007669"/>
    <property type="project" value="UniProtKB-KW"/>
</dbReference>
<dbReference type="InterPro" id="IPR000639">
    <property type="entry name" value="Epox_hydrolase-like"/>
</dbReference>
<dbReference type="Proteomes" id="UP001500466">
    <property type="component" value="Unassembled WGS sequence"/>
</dbReference>
<evidence type="ECO:0000259" key="2">
    <source>
        <dbReference type="Pfam" id="PF00561"/>
    </source>
</evidence>
<dbReference type="SUPFAM" id="SSF53474">
    <property type="entry name" value="alpha/beta-Hydrolases"/>
    <property type="match status" value="1"/>
</dbReference>
<proteinExistence type="predicted"/>
<evidence type="ECO:0000313" key="3">
    <source>
        <dbReference type="EMBL" id="GAA4978849.1"/>
    </source>
</evidence>
<dbReference type="InterPro" id="IPR000073">
    <property type="entry name" value="AB_hydrolase_1"/>
</dbReference>
<gene>
    <name evidence="3" type="ORF">GCM10023205_53900</name>
</gene>
<dbReference type="PANTHER" id="PTHR42977">
    <property type="entry name" value="HYDROLASE-RELATED"/>
    <property type="match status" value="1"/>
</dbReference>
<dbReference type="PRINTS" id="PR00111">
    <property type="entry name" value="ABHYDROLASE"/>
</dbReference>
<evidence type="ECO:0000256" key="1">
    <source>
        <dbReference type="ARBA" id="ARBA00022801"/>
    </source>
</evidence>
<dbReference type="EMBL" id="BAABHS010000020">
    <property type="protein sequence ID" value="GAA4978849.1"/>
    <property type="molecule type" value="Genomic_DNA"/>
</dbReference>
<organism evidence="3 4">
    <name type="scientific">Yinghuangia aomiensis</name>
    <dbReference type="NCBI Taxonomy" id="676205"/>
    <lineage>
        <taxon>Bacteria</taxon>
        <taxon>Bacillati</taxon>
        <taxon>Actinomycetota</taxon>
        <taxon>Actinomycetes</taxon>
        <taxon>Kitasatosporales</taxon>
        <taxon>Streptomycetaceae</taxon>
        <taxon>Yinghuangia</taxon>
    </lineage>
</organism>
<keyword evidence="1 3" id="KW-0378">Hydrolase</keyword>
<dbReference type="Pfam" id="PF00561">
    <property type="entry name" value="Abhydrolase_1"/>
    <property type="match status" value="1"/>
</dbReference>
<dbReference type="PRINTS" id="PR00412">
    <property type="entry name" value="EPOXHYDRLASE"/>
</dbReference>